<name>A0A8H3U706_VENIN</name>
<evidence type="ECO:0000313" key="2">
    <source>
        <dbReference type="Proteomes" id="UP000490939"/>
    </source>
</evidence>
<accession>A0A8H3U706</accession>
<organism evidence="1 2">
    <name type="scientific">Venturia inaequalis</name>
    <name type="common">Apple scab fungus</name>
    <dbReference type="NCBI Taxonomy" id="5025"/>
    <lineage>
        <taxon>Eukaryota</taxon>
        <taxon>Fungi</taxon>
        <taxon>Dikarya</taxon>
        <taxon>Ascomycota</taxon>
        <taxon>Pezizomycotina</taxon>
        <taxon>Dothideomycetes</taxon>
        <taxon>Pleosporomycetidae</taxon>
        <taxon>Venturiales</taxon>
        <taxon>Venturiaceae</taxon>
        <taxon>Venturia</taxon>
    </lineage>
</organism>
<sequence length="161" mass="18385">MVVGKGKDGIQVASQVLSCASNVFKAMFSRKFKEIVYMMCRTLSEIEERRLVDPDGQLPERFWSMMETKVHAAYEIFQNKLQEEMERLCEGGQARQFSAPHGCIDRSYGSYVQARIGTAISDPQYHCGTHNAIKLSDYIPFLNQHGLWPFKACQARALRDI</sequence>
<keyword evidence="2" id="KW-1185">Reference proteome</keyword>
<dbReference type="Proteomes" id="UP000490939">
    <property type="component" value="Unassembled WGS sequence"/>
</dbReference>
<proteinExistence type="predicted"/>
<evidence type="ECO:0000313" key="1">
    <source>
        <dbReference type="EMBL" id="KAE9964318.1"/>
    </source>
</evidence>
<protein>
    <submittedName>
        <fullName evidence="1">Uncharacterized protein</fullName>
    </submittedName>
</protein>
<comment type="caution">
    <text evidence="1">The sequence shown here is derived from an EMBL/GenBank/DDBJ whole genome shotgun (WGS) entry which is preliminary data.</text>
</comment>
<gene>
    <name evidence="1" type="ORF">EG327_001002</name>
</gene>
<dbReference type="EMBL" id="WNWR01001230">
    <property type="protein sequence ID" value="KAE9964318.1"/>
    <property type="molecule type" value="Genomic_DNA"/>
</dbReference>
<dbReference type="AlphaFoldDB" id="A0A8H3U706"/>
<reference evidence="1 2" key="1">
    <citation type="submission" date="2019-07" db="EMBL/GenBank/DDBJ databases">
        <title>Venturia inaequalis Genome Resource.</title>
        <authorList>
            <person name="Lichtner F.J."/>
        </authorList>
    </citation>
    <scope>NUCLEOTIDE SEQUENCE [LARGE SCALE GENOMIC DNA]</scope>
    <source>
        <strain evidence="1 2">DMI_063113</strain>
    </source>
</reference>